<name>A0A151X5C9_9HYME</name>
<reference evidence="2 3" key="1">
    <citation type="submission" date="2015-09" db="EMBL/GenBank/DDBJ databases">
        <title>Trachymyrmex zeteki WGS genome.</title>
        <authorList>
            <person name="Nygaard S."/>
            <person name="Hu H."/>
            <person name="Boomsma J."/>
            <person name="Zhang G."/>
        </authorList>
    </citation>
    <scope>NUCLEOTIDE SEQUENCE [LARGE SCALE GENOMIC DNA]</scope>
    <source>
        <strain evidence="2">Tzet28-1</strain>
        <tissue evidence="2">Whole body</tissue>
    </source>
</reference>
<evidence type="ECO:0000313" key="3">
    <source>
        <dbReference type="Proteomes" id="UP000075809"/>
    </source>
</evidence>
<sequence>MRAEEEVREDDEREGEEEEGEDEGQRAAPALLSISSYFQTRAPPPLFVPRLLLLSTLYVLARSDGFKLIDSPAKN</sequence>
<dbReference type="EMBL" id="KQ982515">
    <property type="protein sequence ID" value="KYQ55592.1"/>
    <property type="molecule type" value="Genomic_DNA"/>
</dbReference>
<feature type="region of interest" description="Disordered" evidence="1">
    <location>
        <begin position="1"/>
        <end position="28"/>
    </location>
</feature>
<proteinExistence type="predicted"/>
<dbReference type="Proteomes" id="UP000075809">
    <property type="component" value="Unassembled WGS sequence"/>
</dbReference>
<organism evidence="2 3">
    <name type="scientific">Mycetomoellerius zeteki</name>
    <dbReference type="NCBI Taxonomy" id="64791"/>
    <lineage>
        <taxon>Eukaryota</taxon>
        <taxon>Metazoa</taxon>
        <taxon>Ecdysozoa</taxon>
        <taxon>Arthropoda</taxon>
        <taxon>Hexapoda</taxon>
        <taxon>Insecta</taxon>
        <taxon>Pterygota</taxon>
        <taxon>Neoptera</taxon>
        <taxon>Endopterygota</taxon>
        <taxon>Hymenoptera</taxon>
        <taxon>Apocrita</taxon>
        <taxon>Aculeata</taxon>
        <taxon>Formicoidea</taxon>
        <taxon>Formicidae</taxon>
        <taxon>Myrmicinae</taxon>
        <taxon>Mycetomoellerius</taxon>
    </lineage>
</organism>
<evidence type="ECO:0000313" key="2">
    <source>
        <dbReference type="EMBL" id="KYQ55592.1"/>
    </source>
</evidence>
<keyword evidence="3" id="KW-1185">Reference proteome</keyword>
<dbReference type="AlphaFoldDB" id="A0A151X5C9"/>
<gene>
    <name evidence="2" type="ORF">ALC60_05514</name>
</gene>
<protein>
    <submittedName>
        <fullName evidence="2">Uncharacterized protein</fullName>
    </submittedName>
</protein>
<evidence type="ECO:0000256" key="1">
    <source>
        <dbReference type="SAM" id="MobiDB-lite"/>
    </source>
</evidence>
<feature type="compositionally biased region" description="Acidic residues" evidence="1">
    <location>
        <begin position="1"/>
        <end position="22"/>
    </location>
</feature>
<accession>A0A151X5C9</accession>